<keyword evidence="9 18" id="KW-0418">Kinase</keyword>
<keyword evidence="12" id="KW-0902">Two-component regulatory system</keyword>
<evidence type="ECO:0000259" key="16">
    <source>
        <dbReference type="PROSITE" id="PS50109"/>
    </source>
</evidence>
<evidence type="ECO:0000256" key="12">
    <source>
        <dbReference type="ARBA" id="ARBA00023012"/>
    </source>
</evidence>
<evidence type="ECO:0000256" key="1">
    <source>
        <dbReference type="ARBA" id="ARBA00000085"/>
    </source>
</evidence>
<accession>A0ABS2HMF7</accession>
<dbReference type="InterPro" id="IPR038515">
    <property type="entry name" value="CpxA_peri_sf"/>
</dbReference>
<dbReference type="Pfam" id="PF00512">
    <property type="entry name" value="HisKA"/>
    <property type="match status" value="1"/>
</dbReference>
<dbReference type="Proteomes" id="UP000809621">
    <property type="component" value="Unassembled WGS sequence"/>
</dbReference>
<dbReference type="EMBL" id="JAFEUM010000006">
    <property type="protein sequence ID" value="MBM7037747.1"/>
    <property type="molecule type" value="Genomic_DNA"/>
</dbReference>
<keyword evidence="7 15" id="KW-0812">Transmembrane</keyword>
<dbReference type="SMART" id="SM00387">
    <property type="entry name" value="HATPase_c"/>
    <property type="match status" value="1"/>
</dbReference>
<keyword evidence="8" id="KW-0547">Nucleotide-binding</keyword>
<evidence type="ECO:0000256" key="5">
    <source>
        <dbReference type="ARBA" id="ARBA00022553"/>
    </source>
</evidence>
<proteinExistence type="predicted"/>
<dbReference type="InterPro" id="IPR003660">
    <property type="entry name" value="HAMP_dom"/>
</dbReference>
<dbReference type="Pfam" id="PF02518">
    <property type="entry name" value="HATPase_c"/>
    <property type="match status" value="1"/>
</dbReference>
<dbReference type="InterPro" id="IPR058125">
    <property type="entry name" value="CpxA"/>
</dbReference>
<dbReference type="InterPro" id="IPR032404">
    <property type="entry name" value="CpxA_peri"/>
</dbReference>
<dbReference type="SUPFAM" id="SSF47384">
    <property type="entry name" value="Homodimeric domain of signal transducing histidine kinase"/>
    <property type="match status" value="1"/>
</dbReference>
<comment type="subcellular location">
    <subcellularLocation>
        <location evidence="2">Cell membrane</location>
        <topology evidence="2">Multi-pass membrane protein</topology>
    </subcellularLocation>
</comment>
<evidence type="ECO:0000256" key="15">
    <source>
        <dbReference type="SAM" id="Phobius"/>
    </source>
</evidence>
<keyword evidence="5" id="KW-0597">Phosphoprotein</keyword>
<dbReference type="Gene3D" id="1.10.287.130">
    <property type="match status" value="1"/>
</dbReference>
<keyword evidence="19" id="KW-1185">Reference proteome</keyword>
<protein>
    <recommendedName>
        <fullName evidence="3">histidine kinase</fullName>
        <ecNumber evidence="3">2.7.13.3</ecNumber>
    </recommendedName>
</protein>
<name>A0ABS2HMF7_9VIBR</name>
<dbReference type="Pfam" id="PF16527">
    <property type="entry name" value="CpxA_peri"/>
    <property type="match status" value="1"/>
</dbReference>
<dbReference type="NCBIfam" id="NF007007">
    <property type="entry name" value="PRK09470.1"/>
    <property type="match status" value="1"/>
</dbReference>
<dbReference type="PANTHER" id="PTHR45528:SF1">
    <property type="entry name" value="SENSOR HISTIDINE KINASE CPXA"/>
    <property type="match status" value="1"/>
</dbReference>
<dbReference type="GO" id="GO:0016787">
    <property type="term" value="F:hydrolase activity"/>
    <property type="evidence" value="ECO:0007669"/>
    <property type="project" value="UniProtKB-KW"/>
</dbReference>
<evidence type="ECO:0000256" key="13">
    <source>
        <dbReference type="ARBA" id="ARBA00023136"/>
    </source>
</evidence>
<organism evidence="18 19">
    <name type="scientific">Vibrio ulleungensis</name>
    <dbReference type="NCBI Taxonomy" id="2807619"/>
    <lineage>
        <taxon>Bacteria</taxon>
        <taxon>Pseudomonadati</taxon>
        <taxon>Pseudomonadota</taxon>
        <taxon>Gammaproteobacteria</taxon>
        <taxon>Vibrionales</taxon>
        <taxon>Vibrionaceae</taxon>
        <taxon>Vibrio</taxon>
    </lineage>
</organism>
<evidence type="ECO:0000256" key="3">
    <source>
        <dbReference type="ARBA" id="ARBA00012438"/>
    </source>
</evidence>
<gene>
    <name evidence="18" type="primary">cpxA</name>
    <name evidence="18" type="ORF">JQC93_15165</name>
</gene>
<dbReference type="GO" id="GO:0016301">
    <property type="term" value="F:kinase activity"/>
    <property type="evidence" value="ECO:0007669"/>
    <property type="project" value="UniProtKB-KW"/>
</dbReference>
<keyword evidence="18" id="KW-0378">Hydrolase</keyword>
<evidence type="ECO:0000256" key="9">
    <source>
        <dbReference type="ARBA" id="ARBA00022777"/>
    </source>
</evidence>
<evidence type="ECO:0000256" key="6">
    <source>
        <dbReference type="ARBA" id="ARBA00022679"/>
    </source>
</evidence>
<dbReference type="RefSeq" id="WP_205159251.1">
    <property type="nucleotide sequence ID" value="NZ_JAFEUM010000006.1"/>
</dbReference>
<evidence type="ECO:0000256" key="4">
    <source>
        <dbReference type="ARBA" id="ARBA00022475"/>
    </source>
</evidence>
<evidence type="ECO:0000256" key="7">
    <source>
        <dbReference type="ARBA" id="ARBA00022692"/>
    </source>
</evidence>
<keyword evidence="13 15" id="KW-0472">Membrane</keyword>
<evidence type="ECO:0000313" key="18">
    <source>
        <dbReference type="EMBL" id="MBM7037747.1"/>
    </source>
</evidence>
<dbReference type="InterPro" id="IPR050398">
    <property type="entry name" value="HssS/ArlS-like"/>
</dbReference>
<evidence type="ECO:0000256" key="8">
    <source>
        <dbReference type="ARBA" id="ARBA00022741"/>
    </source>
</evidence>
<dbReference type="Gene3D" id="3.30.565.10">
    <property type="entry name" value="Histidine kinase-like ATPase, C-terminal domain"/>
    <property type="match status" value="1"/>
</dbReference>
<dbReference type="SMART" id="SM00388">
    <property type="entry name" value="HisKA"/>
    <property type="match status" value="1"/>
</dbReference>
<keyword evidence="4" id="KW-1003">Cell membrane</keyword>
<evidence type="ECO:0000256" key="11">
    <source>
        <dbReference type="ARBA" id="ARBA00022989"/>
    </source>
</evidence>
<dbReference type="PROSITE" id="PS50885">
    <property type="entry name" value="HAMP"/>
    <property type="match status" value="1"/>
</dbReference>
<dbReference type="Pfam" id="PF00672">
    <property type="entry name" value="HAMP"/>
    <property type="match status" value="1"/>
</dbReference>
<dbReference type="InterPro" id="IPR003594">
    <property type="entry name" value="HATPase_dom"/>
</dbReference>
<evidence type="ECO:0000256" key="2">
    <source>
        <dbReference type="ARBA" id="ARBA00004651"/>
    </source>
</evidence>
<keyword evidence="14" id="KW-0175">Coiled coil</keyword>
<comment type="catalytic activity">
    <reaction evidence="1">
        <text>ATP + protein L-histidine = ADP + protein N-phospho-L-histidine.</text>
        <dbReference type="EC" id="2.7.13.3"/>
    </reaction>
</comment>
<evidence type="ECO:0000256" key="14">
    <source>
        <dbReference type="SAM" id="Coils"/>
    </source>
</evidence>
<feature type="coiled-coil region" evidence="14">
    <location>
        <begin position="271"/>
        <end position="298"/>
    </location>
</feature>
<dbReference type="InterPro" id="IPR003661">
    <property type="entry name" value="HisK_dim/P_dom"/>
</dbReference>
<dbReference type="PROSITE" id="PS50109">
    <property type="entry name" value="HIS_KIN"/>
    <property type="match status" value="1"/>
</dbReference>
<evidence type="ECO:0000313" key="19">
    <source>
        <dbReference type="Proteomes" id="UP000809621"/>
    </source>
</evidence>
<dbReference type="PANTHER" id="PTHR45528">
    <property type="entry name" value="SENSOR HISTIDINE KINASE CPXA"/>
    <property type="match status" value="1"/>
</dbReference>
<evidence type="ECO:0000259" key="17">
    <source>
        <dbReference type="PROSITE" id="PS50885"/>
    </source>
</evidence>
<reference evidence="18 19" key="1">
    <citation type="submission" date="2021-02" db="EMBL/GenBank/DDBJ databases">
        <authorList>
            <person name="Park J.-S."/>
        </authorList>
    </citation>
    <scope>NUCLEOTIDE SEQUENCE [LARGE SCALE GENOMIC DNA]</scope>
    <source>
        <strain evidence="18 19">188UL20-2</strain>
    </source>
</reference>
<dbReference type="InterPro" id="IPR005467">
    <property type="entry name" value="His_kinase_dom"/>
</dbReference>
<dbReference type="SMART" id="SM00304">
    <property type="entry name" value="HAMP"/>
    <property type="match status" value="1"/>
</dbReference>
<feature type="domain" description="Histidine kinase" evidence="16">
    <location>
        <begin position="249"/>
        <end position="458"/>
    </location>
</feature>
<dbReference type="InterPro" id="IPR036890">
    <property type="entry name" value="HATPase_C_sf"/>
</dbReference>
<feature type="transmembrane region" description="Helical" evidence="15">
    <location>
        <begin position="169"/>
        <end position="190"/>
    </location>
</feature>
<dbReference type="Gene3D" id="3.30.450.210">
    <property type="entry name" value="Two-component sensor protein CpxA, periplasmic domain"/>
    <property type="match status" value="1"/>
</dbReference>
<dbReference type="InterPro" id="IPR004358">
    <property type="entry name" value="Sig_transdc_His_kin-like_C"/>
</dbReference>
<keyword evidence="10" id="KW-0067">ATP-binding</keyword>
<dbReference type="CDD" id="cd06225">
    <property type="entry name" value="HAMP"/>
    <property type="match status" value="1"/>
</dbReference>
<keyword evidence="11 15" id="KW-1133">Transmembrane helix</keyword>
<dbReference type="InterPro" id="IPR036097">
    <property type="entry name" value="HisK_dim/P_sf"/>
</dbReference>
<dbReference type="PRINTS" id="PR00344">
    <property type="entry name" value="BCTRLSENSOR"/>
</dbReference>
<keyword evidence="6" id="KW-0808">Transferase</keyword>
<dbReference type="EC" id="2.7.13.3" evidence="3"/>
<sequence length="458" mass="51863">MKIPGWCRVSSLYGRIFAIFWTTILLVLLTVFAVQKMDPRKPTLMSKDRLYEITKVVERFERRYQHYESLPTAVKEIDRTIVGGRDARYYLVDKEDNIISKESGMKQRALQNFITNFTESESPKQQLFGRFMLAGPFPVIIAGEELTMYAGFKWDLPPPLVLQLFDKPFQMLVVVMLVSTPLLISLAWALSQPARRLEMAAKRVARGEFTPDPKLEKGSVDFRQTGKAFNQMVLSVNNMVSSQQRLLSDISHELRSPLTRLKMANALACRKLGESDELRRIETEADRLERMISELLKLSRMQIDAHQTRENHTVKELFYDMLEDACFEAEQCEVTLNYNALPQVKLNGNSQLLESAVENIVRNAIHYSKQKVDVMFAASATSLTILVDDDGPGVEEHERDEIFRPFYRVSTARDRDSGGAGLGLAIASSAVAQHSGSIRALESPSKGLRVEIILPIVG</sequence>
<feature type="transmembrane region" description="Helical" evidence="15">
    <location>
        <begin position="12"/>
        <end position="34"/>
    </location>
</feature>
<dbReference type="CDD" id="cd00082">
    <property type="entry name" value="HisKA"/>
    <property type="match status" value="1"/>
</dbReference>
<dbReference type="SUPFAM" id="SSF55874">
    <property type="entry name" value="ATPase domain of HSP90 chaperone/DNA topoisomerase II/histidine kinase"/>
    <property type="match status" value="1"/>
</dbReference>
<comment type="caution">
    <text evidence="18">The sequence shown here is derived from an EMBL/GenBank/DDBJ whole genome shotgun (WGS) entry which is preliminary data.</text>
</comment>
<evidence type="ECO:0000256" key="10">
    <source>
        <dbReference type="ARBA" id="ARBA00022840"/>
    </source>
</evidence>
<feature type="domain" description="HAMP" evidence="17">
    <location>
        <begin position="188"/>
        <end position="241"/>
    </location>
</feature>